<feature type="domain" description="HDOD" evidence="1">
    <location>
        <begin position="21"/>
        <end position="220"/>
    </location>
</feature>
<evidence type="ECO:0000259" key="1">
    <source>
        <dbReference type="PROSITE" id="PS51833"/>
    </source>
</evidence>
<dbReference type="STRING" id="633813.SAMN04488087_0166"/>
<dbReference type="PANTHER" id="PTHR33525:SF4">
    <property type="entry name" value="CYCLIC DI-GMP PHOSPHODIESTERASE CDGJ"/>
    <property type="match status" value="1"/>
</dbReference>
<accession>A0A1M6PFQ6</accession>
<reference evidence="3" key="1">
    <citation type="submission" date="2016-11" db="EMBL/GenBank/DDBJ databases">
        <authorList>
            <person name="Varghese N."/>
            <person name="Submissions S."/>
        </authorList>
    </citation>
    <scope>NUCLEOTIDE SEQUENCE [LARGE SCALE GENOMIC DNA]</scope>
    <source>
        <strain evidence="3">DSM 22212</strain>
    </source>
</reference>
<dbReference type="Pfam" id="PF08668">
    <property type="entry name" value="HDOD"/>
    <property type="match status" value="1"/>
</dbReference>
<dbReference type="EMBL" id="FRAU01000001">
    <property type="protein sequence ID" value="SHK06785.1"/>
    <property type="molecule type" value="Genomic_DNA"/>
</dbReference>
<protein>
    <submittedName>
        <fullName evidence="2">HD-like signal output (HDOD) domain, no enzymatic activity</fullName>
    </submittedName>
</protein>
<evidence type="ECO:0000313" key="2">
    <source>
        <dbReference type="EMBL" id="SHK06785.1"/>
    </source>
</evidence>
<dbReference type="PANTHER" id="PTHR33525">
    <property type="match status" value="1"/>
</dbReference>
<dbReference type="AlphaFoldDB" id="A0A1M6PFQ6"/>
<gene>
    <name evidence="2" type="ORF">SAMN04488087_0166</name>
</gene>
<name>A0A1M6PFQ6_9BACT</name>
<organism evidence="2 3">
    <name type="scientific">Rhodothermus profundi</name>
    <dbReference type="NCBI Taxonomy" id="633813"/>
    <lineage>
        <taxon>Bacteria</taxon>
        <taxon>Pseudomonadati</taxon>
        <taxon>Rhodothermota</taxon>
        <taxon>Rhodothermia</taxon>
        <taxon>Rhodothermales</taxon>
        <taxon>Rhodothermaceae</taxon>
        <taxon>Rhodothermus</taxon>
    </lineage>
</organism>
<dbReference type="PROSITE" id="PS51833">
    <property type="entry name" value="HDOD"/>
    <property type="match status" value="1"/>
</dbReference>
<sequence>MTPSGRSVPATKFQADLNVRFPPLPRTASEVARLLSDDSTEPNLEQLIEIVHADPIVTQLVLRRINSAYYGLRRRITEIQKAIALLGFLEVSNIVLTAAMLQLREAVSNPEQEHIFDNLMRLSVGSAIYAQRLSQWLQLPYARRVFTAALLHASGRLILLYNRPDDYEALWYTNEEGALPSADAERTIFGVSYLELNEQAANAWNLPEELGLMLSKLESPKELPTPELKTQAALVATGSAVAEQLHLTHHDTVFLPEQARLLLGYTLTEAQLIERLEAERSETERYLQMLLKGNGNGNGNGNAEA</sequence>
<proteinExistence type="predicted"/>
<keyword evidence="3" id="KW-1185">Reference proteome</keyword>
<evidence type="ECO:0000313" key="3">
    <source>
        <dbReference type="Proteomes" id="UP000185812"/>
    </source>
</evidence>
<dbReference type="Proteomes" id="UP000185812">
    <property type="component" value="Unassembled WGS sequence"/>
</dbReference>
<dbReference type="SUPFAM" id="SSF109604">
    <property type="entry name" value="HD-domain/PDEase-like"/>
    <property type="match status" value="1"/>
</dbReference>
<dbReference type="Gene3D" id="1.10.3210.10">
    <property type="entry name" value="Hypothetical protein af1432"/>
    <property type="match status" value="1"/>
</dbReference>
<dbReference type="InterPro" id="IPR013976">
    <property type="entry name" value="HDOD"/>
</dbReference>
<dbReference type="InterPro" id="IPR052340">
    <property type="entry name" value="RNase_Y/CdgJ"/>
</dbReference>